<dbReference type="Proteomes" id="UP000291832">
    <property type="component" value="Unassembled WGS sequence"/>
</dbReference>
<sequence>MSSFRVMRCQPLAREAGSVKKPLNHLLVSAFVYAGLGVASGLFYREFTKLNGFPEGAFTQLGLAHTHLLSLGFFPFLILLGLERAFTFSASRKRFGWFLGLYHAGVILTSAMLIVHGCLTVLGLESSAMISGIAGLGHMAITAAIIVLFLALRTAVRGVERPAAVAA</sequence>
<feature type="transmembrane region" description="Helical" evidence="1">
    <location>
        <begin position="95"/>
        <end position="122"/>
    </location>
</feature>
<dbReference type="InterPro" id="IPR021299">
    <property type="entry name" value="DUF2871"/>
</dbReference>
<dbReference type="Pfam" id="PF11070">
    <property type="entry name" value="DUF2871"/>
    <property type="match status" value="1"/>
</dbReference>
<feature type="transmembrane region" description="Helical" evidence="1">
    <location>
        <begin position="64"/>
        <end position="83"/>
    </location>
</feature>
<dbReference type="AlphaFoldDB" id="A0A4Q7TYP0"/>
<evidence type="ECO:0000256" key="1">
    <source>
        <dbReference type="SAM" id="Phobius"/>
    </source>
</evidence>
<gene>
    <name evidence="2" type="ORF">EV139_1730</name>
</gene>
<keyword evidence="3" id="KW-1185">Reference proteome</keyword>
<evidence type="ECO:0000313" key="2">
    <source>
        <dbReference type="EMBL" id="RZT66294.1"/>
    </source>
</evidence>
<name>A0A4Q7TYP0_9MICO</name>
<dbReference type="EMBL" id="SHKI01000004">
    <property type="protein sequence ID" value="RZT66294.1"/>
    <property type="molecule type" value="Genomic_DNA"/>
</dbReference>
<protein>
    <submittedName>
        <fullName evidence="2">Uncharacterized protein DUF2871</fullName>
    </submittedName>
</protein>
<feature type="transmembrane region" description="Helical" evidence="1">
    <location>
        <begin position="23"/>
        <end position="44"/>
    </location>
</feature>
<keyword evidence="1" id="KW-0472">Membrane</keyword>
<accession>A0A4Q7TYP0</accession>
<reference evidence="2 3" key="1">
    <citation type="journal article" date="2015" name="Stand. Genomic Sci.">
        <title>Genomic Encyclopedia of Bacterial and Archaeal Type Strains, Phase III: the genomes of soil and plant-associated and newly described type strains.</title>
        <authorList>
            <person name="Whitman W.B."/>
            <person name="Woyke T."/>
            <person name="Klenk H.P."/>
            <person name="Zhou Y."/>
            <person name="Lilburn T.G."/>
            <person name="Beck B.J."/>
            <person name="De Vos P."/>
            <person name="Vandamme P."/>
            <person name="Eisen J.A."/>
            <person name="Garrity G."/>
            <person name="Hugenholtz P."/>
            <person name="Kyrpides N.C."/>
        </authorList>
    </citation>
    <scope>NUCLEOTIDE SEQUENCE [LARGE SCALE GENOMIC DNA]</scope>
    <source>
        <strain evidence="2 3">RF6</strain>
    </source>
</reference>
<keyword evidence="1" id="KW-0812">Transmembrane</keyword>
<proteinExistence type="predicted"/>
<evidence type="ECO:0000313" key="3">
    <source>
        <dbReference type="Proteomes" id="UP000291832"/>
    </source>
</evidence>
<comment type="caution">
    <text evidence="2">The sequence shown here is derived from an EMBL/GenBank/DDBJ whole genome shotgun (WGS) entry which is preliminary data.</text>
</comment>
<organism evidence="2 3">
    <name type="scientific">Leucobacter luti</name>
    <dbReference type="NCBI Taxonomy" id="340320"/>
    <lineage>
        <taxon>Bacteria</taxon>
        <taxon>Bacillati</taxon>
        <taxon>Actinomycetota</taxon>
        <taxon>Actinomycetes</taxon>
        <taxon>Micrococcales</taxon>
        <taxon>Microbacteriaceae</taxon>
        <taxon>Leucobacter</taxon>
    </lineage>
</organism>
<keyword evidence="1" id="KW-1133">Transmembrane helix</keyword>
<feature type="transmembrane region" description="Helical" evidence="1">
    <location>
        <begin position="128"/>
        <end position="152"/>
    </location>
</feature>